<evidence type="ECO:0000256" key="8">
    <source>
        <dbReference type="ARBA" id="ARBA00022982"/>
    </source>
</evidence>
<dbReference type="GO" id="GO:0009319">
    <property type="term" value="C:cytochrome o ubiquinol oxidase complex"/>
    <property type="evidence" value="ECO:0007669"/>
    <property type="project" value="TreeGrafter"/>
</dbReference>
<dbReference type="AlphaFoldDB" id="A0A560GDG6"/>
<evidence type="ECO:0000256" key="1">
    <source>
        <dbReference type="ARBA" id="ARBA00004651"/>
    </source>
</evidence>
<evidence type="ECO:0000256" key="3">
    <source>
        <dbReference type="ARBA" id="ARBA00011700"/>
    </source>
</evidence>
<keyword evidence="8" id="KW-0249">Electron transport</keyword>
<dbReference type="GO" id="GO:0019646">
    <property type="term" value="P:aerobic electron transport chain"/>
    <property type="evidence" value="ECO:0007669"/>
    <property type="project" value="TreeGrafter"/>
</dbReference>
<comment type="subunit">
    <text evidence="3">Heterooctamer of two A chains, two B chains, two C chains and two D chains.</text>
</comment>
<evidence type="ECO:0000256" key="11">
    <source>
        <dbReference type="ARBA" id="ARBA00023136"/>
    </source>
</evidence>
<gene>
    <name evidence="19" type="ORF">FBZ88_101327</name>
</gene>
<proteinExistence type="inferred from homology"/>
<evidence type="ECO:0000256" key="7">
    <source>
        <dbReference type="ARBA" id="ARBA00022692"/>
    </source>
</evidence>
<keyword evidence="9 18" id="KW-1133">Transmembrane helix</keyword>
<comment type="similarity">
    <text evidence="2">Belongs to the cytochrome c oxidase bacterial subunit 4 family.</text>
</comment>
<evidence type="ECO:0000256" key="12">
    <source>
        <dbReference type="ARBA" id="ARBA00025694"/>
    </source>
</evidence>
<dbReference type="InterPro" id="IPR005171">
    <property type="entry name" value="Cyt_c_oxidase_su4_prok"/>
</dbReference>
<dbReference type="RefSeq" id="WP_145615095.1">
    <property type="nucleotide sequence ID" value="NZ_JAYNFR010000021.1"/>
</dbReference>
<dbReference type="NCBIfam" id="TIGR02847">
    <property type="entry name" value="CyoD"/>
    <property type="match status" value="1"/>
</dbReference>
<feature type="transmembrane region" description="Helical" evidence="18">
    <location>
        <begin position="31"/>
        <end position="53"/>
    </location>
</feature>
<evidence type="ECO:0000256" key="18">
    <source>
        <dbReference type="SAM" id="Phobius"/>
    </source>
</evidence>
<sequence>MATAHTTAHGHDHGHHGAHHGEGAHGSVKSYIVGFVLSVILTAIPFGLVMSGALPAGTAIPVCFGLGIVQIVVHLVYFLHMNSSSARSWNMAAFLFTLLIVAILVVGSWWVMLHLNANMMPGAMPME</sequence>
<evidence type="ECO:0000313" key="19">
    <source>
        <dbReference type="EMBL" id="TWB31955.1"/>
    </source>
</evidence>
<keyword evidence="7 18" id="KW-0812">Transmembrane</keyword>
<keyword evidence="5" id="KW-0813">Transport</keyword>
<evidence type="ECO:0000313" key="20">
    <source>
        <dbReference type="Proteomes" id="UP000316545"/>
    </source>
</evidence>
<dbReference type="GO" id="GO:0015078">
    <property type="term" value="F:proton transmembrane transporter activity"/>
    <property type="evidence" value="ECO:0007669"/>
    <property type="project" value="TreeGrafter"/>
</dbReference>
<evidence type="ECO:0000256" key="16">
    <source>
        <dbReference type="ARBA" id="ARBA00032185"/>
    </source>
</evidence>
<evidence type="ECO:0000256" key="9">
    <source>
        <dbReference type="ARBA" id="ARBA00022989"/>
    </source>
</evidence>
<feature type="transmembrane region" description="Helical" evidence="18">
    <location>
        <begin position="91"/>
        <end position="112"/>
    </location>
</feature>
<evidence type="ECO:0000256" key="6">
    <source>
        <dbReference type="ARBA" id="ARBA00022475"/>
    </source>
</evidence>
<dbReference type="PANTHER" id="PTHR36835">
    <property type="entry name" value="CYTOCHROME BO(3) UBIQUINOL OXIDASE SUBUNIT 4"/>
    <property type="match status" value="1"/>
</dbReference>
<reference evidence="19 20" key="1">
    <citation type="submission" date="2019-06" db="EMBL/GenBank/DDBJ databases">
        <title>Genomic Encyclopedia of Type Strains, Phase IV (KMG-V): Genome sequencing to study the core and pangenomes of soil and plant-associated prokaryotes.</title>
        <authorList>
            <person name="Whitman W."/>
        </authorList>
    </citation>
    <scope>NUCLEOTIDE SEQUENCE [LARGE SCALE GENOMIC DNA]</scope>
    <source>
        <strain evidence="19 20">BR 11865</strain>
    </source>
</reference>
<dbReference type="PANTHER" id="PTHR36835:SF1">
    <property type="entry name" value="CYTOCHROME BO(3) UBIQUINOL OXIDASE SUBUNIT 4"/>
    <property type="match status" value="1"/>
</dbReference>
<name>A0A560GDG6_9PROT</name>
<keyword evidence="11 18" id="KW-0472">Membrane</keyword>
<accession>A0A560GDG6</accession>
<keyword evidence="10" id="KW-0560">Oxidoreductase</keyword>
<comment type="subcellular location">
    <subcellularLocation>
        <location evidence="1">Cell membrane</location>
        <topology evidence="1">Multi-pass membrane protein</topology>
    </subcellularLocation>
</comment>
<organism evidence="19 20">
    <name type="scientific">Nitrospirillum amazonense</name>
    <dbReference type="NCBI Taxonomy" id="28077"/>
    <lineage>
        <taxon>Bacteria</taxon>
        <taxon>Pseudomonadati</taxon>
        <taxon>Pseudomonadota</taxon>
        <taxon>Alphaproteobacteria</taxon>
        <taxon>Rhodospirillales</taxon>
        <taxon>Azospirillaceae</taxon>
        <taxon>Nitrospirillum</taxon>
    </lineage>
</organism>
<evidence type="ECO:0000256" key="2">
    <source>
        <dbReference type="ARBA" id="ARBA00008079"/>
    </source>
</evidence>
<evidence type="ECO:0000256" key="17">
    <source>
        <dbReference type="SAM" id="MobiDB-lite"/>
    </source>
</evidence>
<evidence type="ECO:0000256" key="15">
    <source>
        <dbReference type="ARBA" id="ARBA00031887"/>
    </source>
</evidence>
<feature type="transmembrane region" description="Helical" evidence="18">
    <location>
        <begin position="59"/>
        <end position="79"/>
    </location>
</feature>
<dbReference type="InterPro" id="IPR014210">
    <property type="entry name" value="Cyt_o_ubiqinol_oxidase_su4"/>
</dbReference>
<dbReference type="EMBL" id="VITO01000001">
    <property type="protein sequence ID" value="TWB31955.1"/>
    <property type="molecule type" value="Genomic_DNA"/>
</dbReference>
<evidence type="ECO:0000256" key="5">
    <source>
        <dbReference type="ARBA" id="ARBA00022448"/>
    </source>
</evidence>
<dbReference type="InterPro" id="IPR050968">
    <property type="entry name" value="Cytochrome_c_oxidase_bac_sub4"/>
</dbReference>
<evidence type="ECO:0000256" key="4">
    <source>
        <dbReference type="ARBA" id="ARBA00014689"/>
    </source>
</evidence>
<keyword evidence="6" id="KW-1003">Cell membrane</keyword>
<dbReference type="GO" id="GO:0015990">
    <property type="term" value="P:electron transport coupled proton transport"/>
    <property type="evidence" value="ECO:0007669"/>
    <property type="project" value="InterPro"/>
</dbReference>
<comment type="caution">
    <text evidence="19">The sequence shown here is derived from an EMBL/GenBank/DDBJ whole genome shotgun (WGS) entry which is preliminary data.</text>
</comment>
<feature type="region of interest" description="Disordered" evidence="17">
    <location>
        <begin position="1"/>
        <end position="23"/>
    </location>
</feature>
<evidence type="ECO:0000256" key="13">
    <source>
        <dbReference type="ARBA" id="ARBA00030071"/>
    </source>
</evidence>
<evidence type="ECO:0000256" key="14">
    <source>
        <dbReference type="ARBA" id="ARBA00030211"/>
    </source>
</evidence>
<dbReference type="Pfam" id="PF03626">
    <property type="entry name" value="COX4_pro"/>
    <property type="match status" value="1"/>
</dbReference>
<dbReference type="Proteomes" id="UP000316545">
    <property type="component" value="Unassembled WGS sequence"/>
</dbReference>
<comment type="function">
    <text evidence="12">Cytochrome bo(3) ubiquinol terminal oxidase is the component of the aerobic respiratory chain of E.coli that predominates when cells are grown at high aeration. Has proton pump activity across the membrane in addition to electron transfer, pumping 2 protons/electron.</text>
</comment>
<protein>
    <recommendedName>
        <fullName evidence="4">Cytochrome bo(3) ubiquinol oxidase subunit 4</fullName>
    </recommendedName>
    <alternativeName>
        <fullName evidence="16">Cytochrome o ubiquinol oxidase subunit 4</fullName>
    </alternativeName>
    <alternativeName>
        <fullName evidence="13">Oxidase bo(3) subunit 4</fullName>
    </alternativeName>
    <alternativeName>
        <fullName evidence="14">Ubiquinol oxidase polypeptide IV</fullName>
    </alternativeName>
    <alternativeName>
        <fullName evidence="15">Ubiquinol oxidase subunit 4</fullName>
    </alternativeName>
</protein>
<keyword evidence="20" id="KW-1185">Reference proteome</keyword>
<dbReference type="GO" id="GO:0005886">
    <property type="term" value="C:plasma membrane"/>
    <property type="evidence" value="ECO:0007669"/>
    <property type="project" value="UniProtKB-SubCell"/>
</dbReference>
<dbReference type="GO" id="GO:0009486">
    <property type="term" value="F:cytochrome bo3 ubiquinol oxidase activity"/>
    <property type="evidence" value="ECO:0007669"/>
    <property type="project" value="InterPro"/>
</dbReference>
<evidence type="ECO:0000256" key="10">
    <source>
        <dbReference type="ARBA" id="ARBA00023002"/>
    </source>
</evidence>